<evidence type="ECO:0000313" key="2">
    <source>
        <dbReference type="EMBL" id="BBO74926.1"/>
    </source>
</evidence>
<dbReference type="EMBL" id="AP021875">
    <property type="protein sequence ID" value="BBO74926.1"/>
    <property type="molecule type" value="Genomic_DNA"/>
</dbReference>
<dbReference type="AlphaFoldDB" id="A0A5K7YZU4"/>
<dbReference type="RefSeq" id="WP_155303897.1">
    <property type="nucleotide sequence ID" value="NZ_AP021875.1"/>
</dbReference>
<evidence type="ECO:0000259" key="1">
    <source>
        <dbReference type="Pfam" id="PF07238"/>
    </source>
</evidence>
<dbReference type="SUPFAM" id="SSF141371">
    <property type="entry name" value="PilZ domain-like"/>
    <property type="match status" value="1"/>
</dbReference>
<keyword evidence="3" id="KW-1185">Reference proteome</keyword>
<name>A0A5K7YZU4_9BACT</name>
<dbReference type="Pfam" id="PF07238">
    <property type="entry name" value="PilZ"/>
    <property type="match status" value="1"/>
</dbReference>
<feature type="domain" description="PilZ" evidence="1">
    <location>
        <begin position="6"/>
        <end position="91"/>
    </location>
</feature>
<evidence type="ECO:0000313" key="3">
    <source>
        <dbReference type="Proteomes" id="UP000427769"/>
    </source>
</evidence>
<accession>A0A5K7YZU4</accession>
<dbReference type="KEGG" id="dwd:DSCW_23430"/>
<reference evidence="2 3" key="1">
    <citation type="submission" date="2019-11" db="EMBL/GenBank/DDBJ databases">
        <title>Comparative genomics of hydrocarbon-degrading Desulfosarcina strains.</title>
        <authorList>
            <person name="Watanabe M."/>
            <person name="Kojima H."/>
            <person name="Fukui M."/>
        </authorList>
    </citation>
    <scope>NUCLEOTIDE SEQUENCE [LARGE SCALE GENOMIC DNA]</scope>
    <source>
        <strain evidence="2 3">PP31</strain>
    </source>
</reference>
<protein>
    <recommendedName>
        <fullName evidence="1">PilZ domain-containing protein</fullName>
    </recommendedName>
</protein>
<dbReference type="InterPro" id="IPR009875">
    <property type="entry name" value="PilZ_domain"/>
</dbReference>
<proteinExistence type="predicted"/>
<organism evidence="2 3">
    <name type="scientific">Desulfosarcina widdelii</name>
    <dbReference type="NCBI Taxonomy" id="947919"/>
    <lineage>
        <taxon>Bacteria</taxon>
        <taxon>Pseudomonadati</taxon>
        <taxon>Thermodesulfobacteriota</taxon>
        <taxon>Desulfobacteria</taxon>
        <taxon>Desulfobacterales</taxon>
        <taxon>Desulfosarcinaceae</taxon>
        <taxon>Desulfosarcina</taxon>
    </lineage>
</organism>
<sequence>MNSKAEKRQYPRHPALYTAKYTIKSGTYRDLIANVSAGGIYIHSHRAVERGQRISLRFPIIAFDRRPNVMGTVVRSHDRGFAVMFDDPIEERISENASFA</sequence>
<gene>
    <name evidence="2" type="ORF">DSCW_23430</name>
</gene>
<dbReference type="GO" id="GO:0035438">
    <property type="term" value="F:cyclic-di-GMP binding"/>
    <property type="evidence" value="ECO:0007669"/>
    <property type="project" value="InterPro"/>
</dbReference>
<dbReference type="Proteomes" id="UP000427769">
    <property type="component" value="Chromosome"/>
</dbReference>
<dbReference type="Gene3D" id="2.40.10.220">
    <property type="entry name" value="predicted glycosyltransferase like domains"/>
    <property type="match status" value="1"/>
</dbReference>
<dbReference type="OrthoDB" id="5420957at2"/>